<proteinExistence type="evidence at transcript level"/>
<dbReference type="EMBL" id="BT087064">
    <property type="protein sequence ID" value="ACR37417.1"/>
    <property type="molecule type" value="mRNA"/>
</dbReference>
<name>C4J8B7_MAIZE</name>
<reference evidence="2" key="1">
    <citation type="journal article" date="2009" name="PLoS Genet.">
        <title>Sequencing, mapping, and analysis of 27,455 maize full-length cDNAs.</title>
        <authorList>
            <person name="Soderlund C."/>
            <person name="Descour A."/>
            <person name="Kudrna D."/>
            <person name="Bomhoff M."/>
            <person name="Boyd L."/>
            <person name="Currie J."/>
            <person name="Angelova A."/>
            <person name="Collura K."/>
            <person name="Wissotski M."/>
            <person name="Ashley E."/>
            <person name="Morrow D."/>
            <person name="Fernandes J."/>
            <person name="Walbot V."/>
            <person name="Yu Y."/>
        </authorList>
    </citation>
    <scope>NUCLEOTIDE SEQUENCE</scope>
    <source>
        <strain evidence="2">B73</strain>
    </source>
</reference>
<protein>
    <submittedName>
        <fullName evidence="2">Uncharacterized protein</fullName>
    </submittedName>
</protein>
<reference evidence="2" key="2">
    <citation type="submission" date="2012-06" db="EMBL/GenBank/DDBJ databases">
        <authorList>
            <person name="Yu Y."/>
            <person name="Currie J."/>
            <person name="Lomeli R."/>
            <person name="Angelova A."/>
            <person name="Collura K."/>
            <person name="Wissotski M."/>
            <person name="Campos D."/>
            <person name="Kudrna D."/>
            <person name="Golser W."/>
            <person name="Ashely E."/>
            <person name="Descour A."/>
            <person name="Fernandes J."/>
            <person name="Soderlund C."/>
            <person name="Walbot V."/>
        </authorList>
    </citation>
    <scope>NUCLEOTIDE SEQUENCE</scope>
    <source>
        <strain evidence="2">B73</strain>
    </source>
</reference>
<organism evidence="2">
    <name type="scientific">Zea mays</name>
    <name type="common">Maize</name>
    <dbReference type="NCBI Taxonomy" id="4577"/>
    <lineage>
        <taxon>Eukaryota</taxon>
        <taxon>Viridiplantae</taxon>
        <taxon>Streptophyta</taxon>
        <taxon>Embryophyta</taxon>
        <taxon>Tracheophyta</taxon>
        <taxon>Spermatophyta</taxon>
        <taxon>Magnoliopsida</taxon>
        <taxon>Liliopsida</taxon>
        <taxon>Poales</taxon>
        <taxon>Poaceae</taxon>
        <taxon>PACMAD clade</taxon>
        <taxon>Panicoideae</taxon>
        <taxon>Andropogonodae</taxon>
        <taxon>Andropogoneae</taxon>
        <taxon>Tripsacinae</taxon>
        <taxon>Zea</taxon>
    </lineage>
</organism>
<sequence>MIWFGTMMETGQRVPASARSTPGLAS</sequence>
<evidence type="ECO:0000313" key="2">
    <source>
        <dbReference type="EMBL" id="ACR37417.1"/>
    </source>
</evidence>
<dbReference type="AlphaFoldDB" id="C4J8B7"/>
<accession>C4J8B7</accession>
<feature type="region of interest" description="Disordered" evidence="1">
    <location>
        <begin position="1"/>
        <end position="26"/>
    </location>
</feature>
<evidence type="ECO:0000256" key="1">
    <source>
        <dbReference type="SAM" id="MobiDB-lite"/>
    </source>
</evidence>